<proteinExistence type="predicted"/>
<sequence length="137" mass="15835">MTKGCSRHNLTKAVAVWAATVSNFTGYDSMWGPLRAPDSHHNLYPSTLDVPARMNATVFRKMIEDVLPDLTEFKIWRDEDFPIIVDEKKCSVFFRTLAEGVFDGGRPYTQEYFLLQEWTRDGKLIQESWEMLDPNAI</sequence>
<name>A0A9Q0BGQ6_9HYPO</name>
<dbReference type="AlphaFoldDB" id="A0A9Q0BGQ6"/>
<evidence type="ECO:0000313" key="1">
    <source>
        <dbReference type="EMBL" id="KAI6783604.1"/>
    </source>
</evidence>
<dbReference type="EMBL" id="JAGIXG020000007">
    <property type="protein sequence ID" value="KAI6783604.1"/>
    <property type="molecule type" value="Genomic_DNA"/>
</dbReference>
<dbReference type="GeneID" id="75832116"/>
<organism evidence="1 2">
    <name type="scientific">Emericellopsis cladophorae</name>
    <dbReference type="NCBI Taxonomy" id="2686198"/>
    <lineage>
        <taxon>Eukaryota</taxon>
        <taxon>Fungi</taxon>
        <taxon>Dikarya</taxon>
        <taxon>Ascomycota</taxon>
        <taxon>Pezizomycotina</taxon>
        <taxon>Sordariomycetes</taxon>
        <taxon>Hypocreomycetidae</taxon>
        <taxon>Hypocreales</taxon>
        <taxon>Bionectriaceae</taxon>
        <taxon>Emericellopsis</taxon>
    </lineage>
</organism>
<gene>
    <name evidence="1" type="ORF">J7T54_005633</name>
</gene>
<dbReference type="RefSeq" id="XP_051364460.1">
    <property type="nucleotide sequence ID" value="XM_051504073.1"/>
</dbReference>
<accession>A0A9Q0BGQ6</accession>
<dbReference type="Proteomes" id="UP001055219">
    <property type="component" value="Unassembled WGS sequence"/>
</dbReference>
<comment type="caution">
    <text evidence="1">The sequence shown here is derived from an EMBL/GenBank/DDBJ whole genome shotgun (WGS) entry which is preliminary data.</text>
</comment>
<reference evidence="1" key="1">
    <citation type="journal article" date="2021" name="J Fungi (Basel)">
        <title>Genomic and Metabolomic Analyses of the Marine Fungus Emericellopsis cladophorae: Insights into Saltwater Adaptability Mechanisms and Its Biosynthetic Potential.</title>
        <authorList>
            <person name="Goncalves M.F.M."/>
            <person name="Hilario S."/>
            <person name="Van de Peer Y."/>
            <person name="Esteves A.C."/>
            <person name="Alves A."/>
        </authorList>
    </citation>
    <scope>NUCLEOTIDE SEQUENCE</scope>
    <source>
        <strain evidence="1">MUM 19.33</strain>
    </source>
</reference>
<evidence type="ECO:0008006" key="3">
    <source>
        <dbReference type="Google" id="ProtNLM"/>
    </source>
</evidence>
<reference evidence="1" key="2">
    <citation type="submission" date="2022-07" db="EMBL/GenBank/DDBJ databases">
        <authorList>
            <person name="Goncalves M.F.M."/>
            <person name="Hilario S."/>
            <person name="Van De Peer Y."/>
            <person name="Esteves A.C."/>
            <person name="Alves A."/>
        </authorList>
    </citation>
    <scope>NUCLEOTIDE SEQUENCE</scope>
    <source>
        <strain evidence="1">MUM 19.33</strain>
    </source>
</reference>
<keyword evidence="2" id="KW-1185">Reference proteome</keyword>
<evidence type="ECO:0000313" key="2">
    <source>
        <dbReference type="Proteomes" id="UP001055219"/>
    </source>
</evidence>
<protein>
    <recommendedName>
        <fullName evidence="3">SnoaL-like domain-containing protein</fullName>
    </recommendedName>
</protein>